<name>A0A0A9CCB1_ARUDO</name>
<dbReference type="EMBL" id="GBRH01225817">
    <property type="protein sequence ID" value="JAD72078.1"/>
    <property type="molecule type" value="Transcribed_RNA"/>
</dbReference>
<protein>
    <submittedName>
        <fullName evidence="1">Uncharacterized protein</fullName>
    </submittedName>
</protein>
<accession>A0A0A9CCB1</accession>
<reference evidence="1" key="1">
    <citation type="submission" date="2014-09" db="EMBL/GenBank/DDBJ databases">
        <authorList>
            <person name="Magalhaes I.L.F."/>
            <person name="Oliveira U."/>
            <person name="Santos F.R."/>
            <person name="Vidigal T.H.D.A."/>
            <person name="Brescovit A.D."/>
            <person name="Santos A.J."/>
        </authorList>
    </citation>
    <scope>NUCLEOTIDE SEQUENCE</scope>
    <source>
        <tissue evidence="1">Shoot tissue taken approximately 20 cm above the soil surface</tissue>
    </source>
</reference>
<evidence type="ECO:0000313" key="1">
    <source>
        <dbReference type="EMBL" id="JAD72078.1"/>
    </source>
</evidence>
<dbReference type="AlphaFoldDB" id="A0A0A9CCB1"/>
<sequence>MINHLFNPKISRASNSSNILNSLTASLKSATSAKHFILLDIMLHTLM</sequence>
<organism evidence="1">
    <name type="scientific">Arundo donax</name>
    <name type="common">Giant reed</name>
    <name type="synonym">Donax arundinaceus</name>
    <dbReference type="NCBI Taxonomy" id="35708"/>
    <lineage>
        <taxon>Eukaryota</taxon>
        <taxon>Viridiplantae</taxon>
        <taxon>Streptophyta</taxon>
        <taxon>Embryophyta</taxon>
        <taxon>Tracheophyta</taxon>
        <taxon>Spermatophyta</taxon>
        <taxon>Magnoliopsida</taxon>
        <taxon>Liliopsida</taxon>
        <taxon>Poales</taxon>
        <taxon>Poaceae</taxon>
        <taxon>PACMAD clade</taxon>
        <taxon>Arundinoideae</taxon>
        <taxon>Arundineae</taxon>
        <taxon>Arundo</taxon>
    </lineage>
</organism>
<proteinExistence type="predicted"/>
<reference evidence="1" key="2">
    <citation type="journal article" date="2015" name="Data Brief">
        <title>Shoot transcriptome of the giant reed, Arundo donax.</title>
        <authorList>
            <person name="Barrero R.A."/>
            <person name="Guerrero F.D."/>
            <person name="Moolhuijzen P."/>
            <person name="Goolsby J.A."/>
            <person name="Tidwell J."/>
            <person name="Bellgard S.E."/>
            <person name="Bellgard M.I."/>
        </authorList>
    </citation>
    <scope>NUCLEOTIDE SEQUENCE</scope>
    <source>
        <tissue evidence="1">Shoot tissue taken approximately 20 cm above the soil surface</tissue>
    </source>
</reference>